<dbReference type="RefSeq" id="WP_070938205.1">
    <property type="nucleotide sequence ID" value="NZ_MLIK01000019.1"/>
</dbReference>
<evidence type="ECO:0000256" key="1">
    <source>
        <dbReference type="SAM" id="SignalP"/>
    </source>
</evidence>
<dbReference type="GeneID" id="57167970"/>
<reference evidence="2 3" key="1">
    <citation type="submission" date="2016-10" db="EMBL/GenBank/DDBJ databases">
        <title>Evaluation of Human, Veterinary and Environmental Mycobacterium chelonae Isolates by Core Genome Phylogenomic Analysis, Targeted Gene Comparison, and Anti-microbial Susceptibility Patterns: A Tale of Mistaken Identities.</title>
        <authorList>
            <person name="Fogelson S.B."/>
            <person name="Camus A.C."/>
            <person name="Lorenz W."/>
            <person name="Vasireddy R."/>
            <person name="Vasireddy S."/>
            <person name="Smith T."/>
            <person name="Brown-Elliott B.A."/>
            <person name="Wallace R.J.Jr."/>
            <person name="Hasan N.A."/>
            <person name="Reischl U."/>
            <person name="Sanchez S."/>
        </authorList>
    </citation>
    <scope>NUCLEOTIDE SEQUENCE [LARGE SCALE GENOMIC DNA]</scope>
    <source>
        <strain evidence="2 3">1559</strain>
    </source>
</reference>
<sequence>MRKGLLVLLAVLAGLLVGACSSEKAESGPGDRNEVVAAALARIEADLGKPVNLDVQTFKSADGWALVDGRLQDSGGANPTRYQGLLRKTGPKWTILESAIGPTDVQWAAWKTKYPDAPAQLWP</sequence>
<organism evidence="2 3">
    <name type="scientific">Mycobacteroides franklinii</name>
    <dbReference type="NCBI Taxonomy" id="948102"/>
    <lineage>
        <taxon>Bacteria</taxon>
        <taxon>Bacillati</taxon>
        <taxon>Actinomycetota</taxon>
        <taxon>Actinomycetes</taxon>
        <taxon>Mycobacteriales</taxon>
        <taxon>Mycobacteriaceae</taxon>
        <taxon>Mycobacteroides</taxon>
    </lineage>
</organism>
<dbReference type="Proteomes" id="UP000179616">
    <property type="component" value="Unassembled WGS sequence"/>
</dbReference>
<gene>
    <name evidence="2" type="ORF">BKG76_14265</name>
</gene>
<dbReference type="AlphaFoldDB" id="A0A1S1L9V4"/>
<name>A0A1S1L9V4_9MYCO</name>
<keyword evidence="1" id="KW-0732">Signal</keyword>
<dbReference type="EMBL" id="MLIK01000019">
    <property type="protein sequence ID" value="OHU21742.1"/>
    <property type="molecule type" value="Genomic_DNA"/>
</dbReference>
<evidence type="ECO:0000313" key="3">
    <source>
        <dbReference type="Proteomes" id="UP000179616"/>
    </source>
</evidence>
<comment type="caution">
    <text evidence="2">The sequence shown here is derived from an EMBL/GenBank/DDBJ whole genome shotgun (WGS) entry which is preliminary data.</text>
</comment>
<feature type="chain" id="PRO_5039405041" description="Lipoprotein" evidence="1">
    <location>
        <begin position="20"/>
        <end position="123"/>
    </location>
</feature>
<protein>
    <recommendedName>
        <fullName evidence="4">Lipoprotein</fullName>
    </recommendedName>
</protein>
<accession>A0A1S1L9V4</accession>
<feature type="signal peptide" evidence="1">
    <location>
        <begin position="1"/>
        <end position="19"/>
    </location>
</feature>
<proteinExistence type="predicted"/>
<evidence type="ECO:0000313" key="2">
    <source>
        <dbReference type="EMBL" id="OHU21742.1"/>
    </source>
</evidence>
<dbReference type="STRING" id="948102.BKG76_14265"/>
<dbReference type="PROSITE" id="PS51257">
    <property type="entry name" value="PROKAR_LIPOPROTEIN"/>
    <property type="match status" value="1"/>
</dbReference>
<dbReference type="OrthoDB" id="4763753at2"/>
<evidence type="ECO:0008006" key="4">
    <source>
        <dbReference type="Google" id="ProtNLM"/>
    </source>
</evidence>